<evidence type="ECO:0000259" key="13">
    <source>
        <dbReference type="Pfam" id="PF00205"/>
    </source>
</evidence>
<comment type="cofactor">
    <cofactor evidence="2">
        <name>thiamine diphosphate</name>
        <dbReference type="ChEBI" id="CHEBI:58937"/>
    </cofactor>
</comment>
<evidence type="ECO:0000313" key="16">
    <source>
        <dbReference type="EMBL" id="KAF2103289.1"/>
    </source>
</evidence>
<dbReference type="Pfam" id="PF02776">
    <property type="entry name" value="TPP_enzyme_N"/>
    <property type="match status" value="1"/>
</dbReference>
<comment type="caution">
    <text evidence="16">The sequence shown here is derived from an EMBL/GenBank/DDBJ whole genome shotgun (WGS) entry which is preliminary data.</text>
</comment>
<evidence type="ECO:0000256" key="2">
    <source>
        <dbReference type="ARBA" id="ARBA00001964"/>
    </source>
</evidence>
<dbReference type="FunFam" id="3.40.50.970:FF:000019">
    <property type="entry name" value="Pyruvate decarboxylase isozyme"/>
    <property type="match status" value="1"/>
</dbReference>
<evidence type="ECO:0000256" key="10">
    <source>
        <dbReference type="ARBA" id="ARBA00023239"/>
    </source>
</evidence>
<dbReference type="CDD" id="cd02005">
    <property type="entry name" value="TPP_PDC_IPDC"/>
    <property type="match status" value="1"/>
</dbReference>
<dbReference type="GO" id="GO:0004737">
    <property type="term" value="F:pyruvate decarboxylase activity"/>
    <property type="evidence" value="ECO:0007669"/>
    <property type="project" value="UniProtKB-EC"/>
</dbReference>
<dbReference type="GO" id="GO:0000287">
    <property type="term" value="F:magnesium ion binding"/>
    <property type="evidence" value="ECO:0007669"/>
    <property type="project" value="InterPro"/>
</dbReference>
<dbReference type="EC" id="4.1.1.1" evidence="4"/>
<dbReference type="AlphaFoldDB" id="A0A9P4ILD8"/>
<keyword evidence="10" id="KW-0456">Lyase</keyword>
<evidence type="ECO:0000256" key="4">
    <source>
        <dbReference type="ARBA" id="ARBA00013202"/>
    </source>
</evidence>
<dbReference type="InterPro" id="IPR012110">
    <property type="entry name" value="PDC/IPDC-like"/>
</dbReference>
<keyword evidence="8 11" id="KW-0460">Magnesium</keyword>
<evidence type="ECO:0000256" key="3">
    <source>
        <dbReference type="ARBA" id="ARBA00007812"/>
    </source>
</evidence>
<reference evidence="16" key="1">
    <citation type="journal article" date="2020" name="Stud. Mycol.">
        <title>101 Dothideomycetes genomes: a test case for predicting lifestyles and emergence of pathogens.</title>
        <authorList>
            <person name="Haridas S."/>
            <person name="Albert R."/>
            <person name="Binder M."/>
            <person name="Bloem J."/>
            <person name="Labutti K."/>
            <person name="Salamov A."/>
            <person name="Andreopoulos B."/>
            <person name="Baker S."/>
            <person name="Barry K."/>
            <person name="Bills G."/>
            <person name="Bluhm B."/>
            <person name="Cannon C."/>
            <person name="Castanera R."/>
            <person name="Culley D."/>
            <person name="Daum C."/>
            <person name="Ezra D."/>
            <person name="Gonzalez J."/>
            <person name="Henrissat B."/>
            <person name="Kuo A."/>
            <person name="Liang C."/>
            <person name="Lipzen A."/>
            <person name="Lutzoni F."/>
            <person name="Magnuson J."/>
            <person name="Mondo S."/>
            <person name="Nolan M."/>
            <person name="Ohm R."/>
            <person name="Pangilinan J."/>
            <person name="Park H.-J."/>
            <person name="Ramirez L."/>
            <person name="Alfaro M."/>
            <person name="Sun H."/>
            <person name="Tritt A."/>
            <person name="Yoshinaga Y."/>
            <person name="Zwiers L.-H."/>
            <person name="Turgeon B."/>
            <person name="Goodwin S."/>
            <person name="Spatafora J."/>
            <person name="Crous P."/>
            <person name="Grigoriev I."/>
        </authorList>
    </citation>
    <scope>NUCLEOTIDE SEQUENCE</scope>
    <source>
        <strain evidence="16">CBS 133067</strain>
    </source>
</reference>
<keyword evidence="7" id="KW-0210">Decarboxylase</keyword>
<evidence type="ECO:0000256" key="5">
    <source>
        <dbReference type="ARBA" id="ARBA00014422"/>
    </source>
</evidence>
<dbReference type="InterPro" id="IPR029061">
    <property type="entry name" value="THDP-binding"/>
</dbReference>
<dbReference type="CDD" id="cd07038">
    <property type="entry name" value="TPP_PYR_PDC_IPDC_like"/>
    <property type="match status" value="1"/>
</dbReference>
<dbReference type="OrthoDB" id="3970464at2759"/>
<evidence type="ECO:0000256" key="11">
    <source>
        <dbReference type="PIRSR" id="PIRSR036565-2"/>
    </source>
</evidence>
<keyword evidence="17" id="KW-1185">Reference proteome</keyword>
<dbReference type="Pfam" id="PF00205">
    <property type="entry name" value="TPP_enzyme_M"/>
    <property type="match status" value="1"/>
</dbReference>
<keyword evidence="16" id="KW-0670">Pyruvate</keyword>
<dbReference type="Proteomes" id="UP000799772">
    <property type="component" value="Unassembled WGS sequence"/>
</dbReference>
<dbReference type="FunFam" id="3.40.50.970:FF:000024">
    <property type="entry name" value="Pyruvate decarboxylase isozyme"/>
    <property type="match status" value="1"/>
</dbReference>
<name>A0A9P4ILD8_9PEZI</name>
<dbReference type="InterPro" id="IPR047213">
    <property type="entry name" value="TPP_PYR_PDC_IPDC-like"/>
</dbReference>
<feature type="binding site" evidence="11">
    <location>
        <position position="469"/>
    </location>
    <ligand>
        <name>Mg(2+)</name>
        <dbReference type="ChEBI" id="CHEBI:18420"/>
    </ligand>
</feature>
<dbReference type="Pfam" id="PF02775">
    <property type="entry name" value="TPP_enzyme_C"/>
    <property type="match status" value="1"/>
</dbReference>
<evidence type="ECO:0000256" key="8">
    <source>
        <dbReference type="ARBA" id="ARBA00022842"/>
    </source>
</evidence>
<comment type="catalytic activity">
    <reaction evidence="1">
        <text>a 2-oxocarboxylate + H(+) = an aldehyde + CO2</text>
        <dbReference type="Rhea" id="RHEA:11628"/>
        <dbReference type="ChEBI" id="CHEBI:15378"/>
        <dbReference type="ChEBI" id="CHEBI:16526"/>
        <dbReference type="ChEBI" id="CHEBI:17478"/>
        <dbReference type="ChEBI" id="CHEBI:35179"/>
        <dbReference type="EC" id="4.1.1.1"/>
    </reaction>
</comment>
<evidence type="ECO:0000256" key="7">
    <source>
        <dbReference type="ARBA" id="ARBA00022793"/>
    </source>
</evidence>
<dbReference type="SUPFAM" id="SSF52518">
    <property type="entry name" value="Thiamin diphosphate-binding fold (THDP-binding)"/>
    <property type="match status" value="2"/>
</dbReference>
<dbReference type="Gene3D" id="3.40.50.970">
    <property type="match status" value="2"/>
</dbReference>
<dbReference type="GO" id="GO:0005634">
    <property type="term" value="C:nucleus"/>
    <property type="evidence" value="ECO:0007669"/>
    <property type="project" value="TreeGrafter"/>
</dbReference>
<dbReference type="InterPro" id="IPR047214">
    <property type="entry name" value="TPP_PDC_IPDC"/>
</dbReference>
<feature type="domain" description="Thiamine pyrophosphate enzyme TPP-binding" evidence="14">
    <location>
        <begin position="400"/>
        <end position="499"/>
    </location>
</feature>
<proteinExistence type="inferred from homology"/>
<evidence type="ECO:0000256" key="12">
    <source>
        <dbReference type="RuleBase" id="RU362132"/>
    </source>
</evidence>
<evidence type="ECO:0000259" key="14">
    <source>
        <dbReference type="Pfam" id="PF02775"/>
    </source>
</evidence>
<evidence type="ECO:0000313" key="17">
    <source>
        <dbReference type="Proteomes" id="UP000799772"/>
    </source>
</evidence>
<comment type="similarity">
    <text evidence="3 12">Belongs to the TPP enzyme family.</text>
</comment>
<dbReference type="Gene3D" id="3.40.50.1220">
    <property type="entry name" value="TPP-binding domain"/>
    <property type="match status" value="1"/>
</dbReference>
<keyword evidence="9 12" id="KW-0786">Thiamine pyrophosphate</keyword>
<dbReference type="SUPFAM" id="SSF52467">
    <property type="entry name" value="DHS-like NAD/FAD-binding domain"/>
    <property type="match status" value="1"/>
</dbReference>
<dbReference type="InterPro" id="IPR011766">
    <property type="entry name" value="TPP_enzyme_TPP-bd"/>
</dbReference>
<evidence type="ECO:0000256" key="6">
    <source>
        <dbReference type="ARBA" id="ARBA00022723"/>
    </source>
</evidence>
<dbReference type="PIRSF" id="PIRSF036565">
    <property type="entry name" value="Pyruvt_ip_decrb"/>
    <property type="match status" value="1"/>
</dbReference>
<dbReference type="InterPro" id="IPR029035">
    <property type="entry name" value="DHS-like_NAD/FAD-binding_dom"/>
</dbReference>
<dbReference type="PANTHER" id="PTHR43452:SF30">
    <property type="entry name" value="PYRUVATE DECARBOXYLASE ISOZYME 1-RELATED"/>
    <property type="match status" value="1"/>
</dbReference>
<feature type="domain" description="Thiamine pyrophosphate enzyme N-terminal TPP-binding" evidence="15">
    <location>
        <begin position="5"/>
        <end position="112"/>
    </location>
</feature>
<evidence type="ECO:0000256" key="1">
    <source>
        <dbReference type="ARBA" id="ARBA00001041"/>
    </source>
</evidence>
<dbReference type="GO" id="GO:0005829">
    <property type="term" value="C:cytosol"/>
    <property type="evidence" value="ECO:0007669"/>
    <property type="project" value="TreeGrafter"/>
</dbReference>
<protein>
    <recommendedName>
        <fullName evidence="5">Pyruvate decarboxylase</fullName>
        <ecNumber evidence="4">4.1.1.1</ecNumber>
    </recommendedName>
</protein>
<feature type="binding site" evidence="11">
    <location>
        <position position="467"/>
    </location>
    <ligand>
        <name>Mg(2+)</name>
        <dbReference type="ChEBI" id="CHEBI:18420"/>
    </ligand>
</feature>
<dbReference type="EMBL" id="ML978122">
    <property type="protein sequence ID" value="KAF2103289.1"/>
    <property type="molecule type" value="Genomic_DNA"/>
</dbReference>
<dbReference type="PANTHER" id="PTHR43452">
    <property type="entry name" value="PYRUVATE DECARBOXYLASE"/>
    <property type="match status" value="1"/>
</dbReference>
<sequence length="560" mass="60703">MPEIKVGDYIFTRLRQLGVESVFGVPGDYELALLDLIGDSGLSWKGNPNELVASYAADGYARINGIGAFVTTFGPGELSAYCGMAGHYAEYVPVAHIVGYPSVTAADSHAIMHHSLGNGIFDMYEKMAREITATTVVLRNKQTAAQDIDRALTIMVEQSRPVYIGVPTDMAYAPVSDEGLKTPIPTTLPPNDKATEQNAVAAIHEALEKAQSPVIVVDGNCARNNALQVTEELVKAAGLPYFVTAMGKGFNETLPNFGGLYGGGASYPEVKKAVESADVLLFIGRYANDFNTGEFTVKVNEKGVIDLQRFWLSIGDQKINVSMNHTLAALVDSVKKTPLSKTAKAVTWDPYPMKPEASGPLTQDFLWYAIGEFFQPGDLIIGETGTSAFGLGAAKLPKDTFMYNQTIFGSIGYATGAALGSFMAAQETGKFKRGILVTGEGSLHLTVQAFADLLRYNVKPIIFVLNNDGYTVERIIHGMEAVYNEVAHWDYSTLAHTFGPAFPSKYHGPIKTAEELTKLLQDPELREECFQLVEVKLDKHDAPLSVRLTGAAIDEFNKAQ</sequence>
<feature type="domain" description="Thiamine pyrophosphate enzyme central" evidence="13">
    <location>
        <begin position="201"/>
        <end position="307"/>
    </location>
</feature>
<comment type="cofactor">
    <cofactor evidence="11">
        <name>Mg(2+)</name>
        <dbReference type="ChEBI" id="CHEBI:18420"/>
    </cofactor>
    <text evidence="11">Binds 1 Mg(2+) per subunit.</text>
</comment>
<evidence type="ECO:0000256" key="9">
    <source>
        <dbReference type="ARBA" id="ARBA00023052"/>
    </source>
</evidence>
<organism evidence="16 17">
    <name type="scientific">Rhizodiscina lignyota</name>
    <dbReference type="NCBI Taxonomy" id="1504668"/>
    <lineage>
        <taxon>Eukaryota</taxon>
        <taxon>Fungi</taxon>
        <taxon>Dikarya</taxon>
        <taxon>Ascomycota</taxon>
        <taxon>Pezizomycotina</taxon>
        <taxon>Dothideomycetes</taxon>
        <taxon>Pleosporomycetidae</taxon>
        <taxon>Aulographales</taxon>
        <taxon>Rhizodiscinaceae</taxon>
        <taxon>Rhizodiscina</taxon>
    </lineage>
</organism>
<dbReference type="GO" id="GO:0000949">
    <property type="term" value="P:aromatic amino acid family catabolic process to alcohol via Ehrlich pathway"/>
    <property type="evidence" value="ECO:0007669"/>
    <property type="project" value="TreeGrafter"/>
</dbReference>
<dbReference type="InterPro" id="IPR012001">
    <property type="entry name" value="Thiamin_PyroP_enz_TPP-bd_dom"/>
</dbReference>
<keyword evidence="6 11" id="KW-0479">Metal-binding</keyword>
<dbReference type="InterPro" id="IPR012000">
    <property type="entry name" value="Thiamin_PyroP_enz_cen_dom"/>
</dbReference>
<accession>A0A9P4ILD8</accession>
<dbReference type="GO" id="GO:0030976">
    <property type="term" value="F:thiamine pyrophosphate binding"/>
    <property type="evidence" value="ECO:0007669"/>
    <property type="project" value="InterPro"/>
</dbReference>
<gene>
    <name evidence="16" type="ORF">NA57DRAFT_63871</name>
</gene>
<evidence type="ECO:0000259" key="15">
    <source>
        <dbReference type="Pfam" id="PF02776"/>
    </source>
</evidence>